<name>A0A9P7S3W7_9AGAR</name>
<accession>A0A9P7S3W7</accession>
<evidence type="ECO:0000313" key="4">
    <source>
        <dbReference type="EMBL" id="KAG7094251.1"/>
    </source>
</evidence>
<protein>
    <recommendedName>
        <fullName evidence="3">Wings apart-like protein C-terminal domain-containing protein</fullName>
    </recommendedName>
</protein>
<feature type="region of interest" description="Disordered" evidence="2">
    <location>
        <begin position="850"/>
        <end position="871"/>
    </location>
</feature>
<comment type="similarity">
    <text evidence="1">Belongs to the WAPL family.</text>
</comment>
<dbReference type="KEGG" id="more:E1B28_007856"/>
<dbReference type="InterPro" id="IPR022771">
    <property type="entry name" value="WAPL_C"/>
</dbReference>
<comment type="caution">
    <text evidence="4">The sequence shown here is derived from an EMBL/GenBank/DDBJ whole genome shotgun (WGS) entry which is preliminary data.</text>
</comment>
<dbReference type="PANTHER" id="PTHR22100">
    <property type="entry name" value="WINGS APART-LIKE PROTEIN HOMOLOG"/>
    <property type="match status" value="1"/>
</dbReference>
<dbReference type="PANTHER" id="PTHR22100:SF13">
    <property type="entry name" value="WINGS APART-LIKE PROTEIN HOMOLOG"/>
    <property type="match status" value="1"/>
</dbReference>
<proteinExistence type="inferred from homology"/>
<evidence type="ECO:0000256" key="2">
    <source>
        <dbReference type="SAM" id="MobiDB-lite"/>
    </source>
</evidence>
<reference evidence="4" key="1">
    <citation type="journal article" date="2021" name="Genome Biol. Evol.">
        <title>The assembled and annotated genome of the fairy-ring fungus Marasmius oreades.</title>
        <authorList>
            <person name="Hiltunen M."/>
            <person name="Ament-Velasquez S.L."/>
            <person name="Johannesson H."/>
        </authorList>
    </citation>
    <scope>NUCLEOTIDE SEQUENCE</scope>
    <source>
        <strain evidence="4">03SP1</strain>
    </source>
</reference>
<dbReference type="RefSeq" id="XP_043010721.1">
    <property type="nucleotide sequence ID" value="XM_043152635.1"/>
</dbReference>
<dbReference type="InterPro" id="IPR039874">
    <property type="entry name" value="WAPL"/>
</dbReference>
<dbReference type="Pfam" id="PF07814">
    <property type="entry name" value="WAPL"/>
    <property type="match status" value="1"/>
</dbReference>
<feature type="compositionally biased region" description="Acidic residues" evidence="2">
    <location>
        <begin position="853"/>
        <end position="864"/>
    </location>
</feature>
<feature type="compositionally biased region" description="Polar residues" evidence="2">
    <location>
        <begin position="206"/>
        <end position="217"/>
    </location>
</feature>
<dbReference type="InterPro" id="IPR011989">
    <property type="entry name" value="ARM-like"/>
</dbReference>
<gene>
    <name evidence="4" type="ORF">E1B28_007856</name>
</gene>
<dbReference type="GeneID" id="66076932"/>
<sequence length="900" mass="98461">MSLIRTYSKRAAKRKVETEEELDIPKKQRLELQPPTPTPPKLARDLSRIFDDATASLSSNKNHPPNKVARRMLGRSKTESYIASEPGTPSTSRIVDRTSSLPSFPSPSSSNHNASSHSLPPSPAKRSHTDVAPLTPSRRTTSLKRTYAGKSRTFLVALPVDPSSMTSLEQTLQEEEDEYMNRESYNSLRMRWGVDNSEDDPFGPTMESTVSSVNTTPRKGKAKVGKGKGGSEKTALPPDTIKPFKSITEIRNKGESRRFLDEVGYLLEGMDKEESPALRRTSALEITNRLCETEFARKAKAADFLLRTWEAFAEGRAGSGEDRVLDAIFAFFCALVARDTGSLSDLVERAHMPTGTYGESGRSPFITNLFSLLAIITPDRDPLHLISQSLILDGQLKKIGITKSDRILLKSLHDTILSKSQLFPLTHTVSTLSLVTHTLATIAPISLSPAYHLRPLLQSMRTQLIPLIINSSTPSNGVPRSTTGNLNSAVPDVHIRFGAFQDLLGMFDCYLLKRWSNDEAEDLGDLIGHAREEGWLPKGLIGLGVCAEAACANAAFSLNHPDVDDETSSADFASACKCIELAFRVLVSLTHADPDWSGSIVNDPVSLTFVIGQVCRADRVRLKNLRGTGNGKVGKGKEVVKKEQMTDSDNEEDLKAAVKGDGRRNVYSQVQALDRLCLALGLLTNIVQEVGVAKDRLRETSFDPKCIDQREPCISSCTCPNSVSILNILADVYHHQLARVRSTATTKLKRESSPSTPPPHDADAILQVKADVDSVEAEADASFLLGHLSVLFGLFMRDNPANQELIIAALPMEPSVPASNRRQIRRAKLDKMVQNAKALVKFYATINKGINEEGGDGTEDDEETGSLTGDARREVELGDITTGVNIAQGVVAFLEELRDD</sequence>
<feature type="domain" description="Wings apart-like protein C-terminal" evidence="3">
    <location>
        <begin position="245"/>
        <end position="301"/>
    </location>
</feature>
<keyword evidence="5" id="KW-1185">Reference proteome</keyword>
<feature type="region of interest" description="Disordered" evidence="2">
    <location>
        <begin position="196"/>
        <end position="240"/>
    </location>
</feature>
<dbReference type="EMBL" id="CM032184">
    <property type="protein sequence ID" value="KAG7094251.1"/>
    <property type="molecule type" value="Genomic_DNA"/>
</dbReference>
<dbReference type="AlphaFoldDB" id="A0A9P7S3W7"/>
<evidence type="ECO:0000259" key="3">
    <source>
        <dbReference type="Pfam" id="PF07814"/>
    </source>
</evidence>
<feature type="compositionally biased region" description="Basic and acidic residues" evidence="2">
    <location>
        <begin position="42"/>
        <end position="51"/>
    </location>
</feature>
<dbReference type="Proteomes" id="UP001049176">
    <property type="component" value="Chromosome 4"/>
</dbReference>
<dbReference type="Gene3D" id="1.25.10.10">
    <property type="entry name" value="Leucine-rich Repeat Variant"/>
    <property type="match status" value="2"/>
</dbReference>
<evidence type="ECO:0000313" key="5">
    <source>
        <dbReference type="Proteomes" id="UP001049176"/>
    </source>
</evidence>
<feature type="region of interest" description="Disordered" evidence="2">
    <location>
        <begin position="1"/>
        <end position="146"/>
    </location>
</feature>
<organism evidence="4 5">
    <name type="scientific">Marasmius oreades</name>
    <name type="common">fairy-ring Marasmius</name>
    <dbReference type="NCBI Taxonomy" id="181124"/>
    <lineage>
        <taxon>Eukaryota</taxon>
        <taxon>Fungi</taxon>
        <taxon>Dikarya</taxon>
        <taxon>Basidiomycota</taxon>
        <taxon>Agaricomycotina</taxon>
        <taxon>Agaricomycetes</taxon>
        <taxon>Agaricomycetidae</taxon>
        <taxon>Agaricales</taxon>
        <taxon>Marasmiineae</taxon>
        <taxon>Marasmiaceae</taxon>
        <taxon>Marasmius</taxon>
    </lineage>
</organism>
<evidence type="ECO:0000256" key="1">
    <source>
        <dbReference type="ARBA" id="ARBA00006854"/>
    </source>
</evidence>
<feature type="compositionally biased region" description="Low complexity" evidence="2">
    <location>
        <begin position="99"/>
        <end position="119"/>
    </location>
</feature>
<dbReference type="OrthoDB" id="78088at2759"/>